<dbReference type="Proteomes" id="UP000249130">
    <property type="component" value="Unassembled WGS sequence"/>
</dbReference>
<name>A0A327L7K1_9BRAD</name>
<comment type="caution">
    <text evidence="2">The sequence shown here is derived from an EMBL/GenBank/DDBJ whole genome shotgun (WGS) entry which is preliminary data.</text>
</comment>
<keyword evidence="3" id="KW-1185">Reference proteome</keyword>
<gene>
    <name evidence="2" type="ORF">CH341_13180</name>
</gene>
<reference evidence="2 3" key="1">
    <citation type="submission" date="2017-07" db="EMBL/GenBank/DDBJ databases">
        <title>Draft Genome Sequences of Select Purple Nonsulfur Bacteria.</title>
        <authorList>
            <person name="Lasarre B."/>
            <person name="Mckinlay J.B."/>
        </authorList>
    </citation>
    <scope>NUCLEOTIDE SEQUENCE [LARGE SCALE GENOMIC DNA]</scope>
    <source>
        <strain evidence="2 3">DSM 5909</strain>
    </source>
</reference>
<dbReference type="PANTHER" id="PTHR42850">
    <property type="entry name" value="METALLOPHOSPHOESTERASE"/>
    <property type="match status" value="1"/>
</dbReference>
<accession>A0A327L7K1</accession>
<dbReference type="OrthoDB" id="9807890at2"/>
<dbReference type="EMBL" id="NPEX01000077">
    <property type="protein sequence ID" value="RAI43668.1"/>
    <property type="molecule type" value="Genomic_DNA"/>
</dbReference>
<evidence type="ECO:0000313" key="3">
    <source>
        <dbReference type="Proteomes" id="UP000249130"/>
    </source>
</evidence>
<organism evidence="2 3">
    <name type="scientific">Rhodoplanes roseus</name>
    <dbReference type="NCBI Taxonomy" id="29409"/>
    <lineage>
        <taxon>Bacteria</taxon>
        <taxon>Pseudomonadati</taxon>
        <taxon>Pseudomonadota</taxon>
        <taxon>Alphaproteobacteria</taxon>
        <taxon>Hyphomicrobiales</taxon>
        <taxon>Nitrobacteraceae</taxon>
        <taxon>Rhodoplanes</taxon>
    </lineage>
</organism>
<dbReference type="Gene3D" id="3.60.21.10">
    <property type="match status" value="1"/>
</dbReference>
<dbReference type="AlphaFoldDB" id="A0A327L7K1"/>
<feature type="domain" description="Calcineurin-like phosphoesterase" evidence="1">
    <location>
        <begin position="20"/>
        <end position="211"/>
    </location>
</feature>
<dbReference type="PANTHER" id="PTHR42850:SF4">
    <property type="entry name" value="ZINC-DEPENDENT ENDOPOLYPHOSPHATASE"/>
    <property type="match status" value="1"/>
</dbReference>
<evidence type="ECO:0000259" key="1">
    <source>
        <dbReference type="Pfam" id="PF00149"/>
    </source>
</evidence>
<dbReference type="InterPro" id="IPR029052">
    <property type="entry name" value="Metallo-depent_PP-like"/>
</dbReference>
<dbReference type="InterPro" id="IPR004843">
    <property type="entry name" value="Calcineurin-like_PHP"/>
</dbReference>
<dbReference type="SUPFAM" id="SSF56300">
    <property type="entry name" value="Metallo-dependent phosphatases"/>
    <property type="match status" value="1"/>
</dbReference>
<dbReference type="GO" id="GO:0005737">
    <property type="term" value="C:cytoplasm"/>
    <property type="evidence" value="ECO:0007669"/>
    <property type="project" value="TreeGrafter"/>
</dbReference>
<dbReference type="GO" id="GO:0008803">
    <property type="term" value="F:bis(5'-nucleosyl)-tetraphosphatase (symmetrical) activity"/>
    <property type="evidence" value="ECO:0007669"/>
    <property type="project" value="TreeGrafter"/>
</dbReference>
<protein>
    <submittedName>
        <fullName evidence="2">Serine/threonine protein phosphatase</fullName>
    </submittedName>
</protein>
<dbReference type="InterPro" id="IPR050126">
    <property type="entry name" value="Ap4A_hydrolase"/>
</dbReference>
<dbReference type="Pfam" id="PF00149">
    <property type="entry name" value="Metallophos"/>
    <property type="match status" value="1"/>
</dbReference>
<sequence length="245" mass="27799">MVHSNGRSRKDAPVLPPGYRVYAVGDVHGRDDLLRDVFIRIDSDLKGHPSRRPIEVYLGDYIDRGPGSCAVIDLLTWRAQHREVVVLKGNHETFVPAFLENPAILRDWSRWGGLETLMSYGLRPSFNPGEAELMQLSDALRDALPDSHQAFFDRLVPNFELGDFYFAHAGVRPGRLLSDQVESDLLWIREEFLTFEGAFEKVIIHGHTPVIEPEFRPNRINIDTGAYATGRLTCLMIENDTVFIV</sequence>
<proteinExistence type="predicted"/>
<dbReference type="GO" id="GO:0110154">
    <property type="term" value="P:RNA decapping"/>
    <property type="evidence" value="ECO:0007669"/>
    <property type="project" value="TreeGrafter"/>
</dbReference>
<evidence type="ECO:0000313" key="2">
    <source>
        <dbReference type="EMBL" id="RAI43668.1"/>
    </source>
</evidence>
<dbReference type="GO" id="GO:0016791">
    <property type="term" value="F:phosphatase activity"/>
    <property type="evidence" value="ECO:0007669"/>
    <property type="project" value="TreeGrafter"/>
</dbReference>